<feature type="region of interest" description="Disordered" evidence="1">
    <location>
        <begin position="178"/>
        <end position="214"/>
    </location>
</feature>
<gene>
    <name evidence="2" type="ORF">OH76DRAFT_597513</name>
</gene>
<dbReference type="OrthoDB" id="2747698at2759"/>
<dbReference type="EMBL" id="KZ857381">
    <property type="protein sequence ID" value="RDX56114.1"/>
    <property type="molecule type" value="Genomic_DNA"/>
</dbReference>
<feature type="compositionally biased region" description="Polar residues" evidence="1">
    <location>
        <begin position="203"/>
        <end position="214"/>
    </location>
</feature>
<name>A0A371DUC7_9APHY</name>
<dbReference type="AlphaFoldDB" id="A0A371DUC7"/>
<keyword evidence="3" id="KW-1185">Reference proteome</keyword>
<proteinExistence type="predicted"/>
<reference evidence="2 3" key="1">
    <citation type="journal article" date="2018" name="Biotechnol. Biofuels">
        <title>Integrative visual omics of the white-rot fungus Polyporus brumalis exposes the biotechnological potential of its oxidative enzymes for delignifying raw plant biomass.</title>
        <authorList>
            <person name="Miyauchi S."/>
            <person name="Rancon A."/>
            <person name="Drula E."/>
            <person name="Hage H."/>
            <person name="Chaduli D."/>
            <person name="Favel A."/>
            <person name="Grisel S."/>
            <person name="Henrissat B."/>
            <person name="Herpoel-Gimbert I."/>
            <person name="Ruiz-Duenas F.J."/>
            <person name="Chevret D."/>
            <person name="Hainaut M."/>
            <person name="Lin J."/>
            <person name="Wang M."/>
            <person name="Pangilinan J."/>
            <person name="Lipzen A."/>
            <person name="Lesage-Meessen L."/>
            <person name="Navarro D."/>
            <person name="Riley R."/>
            <person name="Grigoriev I.V."/>
            <person name="Zhou S."/>
            <person name="Raouche S."/>
            <person name="Rosso M.N."/>
        </authorList>
    </citation>
    <scope>NUCLEOTIDE SEQUENCE [LARGE SCALE GENOMIC DNA]</scope>
    <source>
        <strain evidence="2 3">BRFM 1820</strain>
    </source>
</reference>
<feature type="compositionally biased region" description="Polar residues" evidence="1">
    <location>
        <begin position="127"/>
        <end position="141"/>
    </location>
</feature>
<evidence type="ECO:0000313" key="3">
    <source>
        <dbReference type="Proteomes" id="UP000256964"/>
    </source>
</evidence>
<evidence type="ECO:0000256" key="1">
    <source>
        <dbReference type="SAM" id="MobiDB-lite"/>
    </source>
</evidence>
<evidence type="ECO:0000313" key="2">
    <source>
        <dbReference type="EMBL" id="RDX56114.1"/>
    </source>
</evidence>
<dbReference type="Proteomes" id="UP000256964">
    <property type="component" value="Unassembled WGS sequence"/>
</dbReference>
<feature type="region of interest" description="Disordered" evidence="1">
    <location>
        <begin position="77"/>
        <end position="160"/>
    </location>
</feature>
<feature type="compositionally biased region" description="Pro residues" evidence="1">
    <location>
        <begin position="96"/>
        <end position="105"/>
    </location>
</feature>
<feature type="compositionally biased region" description="Basic and acidic residues" evidence="1">
    <location>
        <begin position="188"/>
        <end position="200"/>
    </location>
</feature>
<organism evidence="2 3">
    <name type="scientific">Lentinus brumalis</name>
    <dbReference type="NCBI Taxonomy" id="2498619"/>
    <lineage>
        <taxon>Eukaryota</taxon>
        <taxon>Fungi</taxon>
        <taxon>Dikarya</taxon>
        <taxon>Basidiomycota</taxon>
        <taxon>Agaricomycotina</taxon>
        <taxon>Agaricomycetes</taxon>
        <taxon>Polyporales</taxon>
        <taxon>Polyporaceae</taxon>
        <taxon>Lentinus</taxon>
    </lineage>
</organism>
<sequence length="265" mass="28988">MLGHKRRASDTLLPLRASKQPRTTTHHPLGGNSTPSQDYALLARWTRLTVDFMHILKDTASFFVRLAGGTRDEPIYVPSRSASASAPPVHEQGSIPSPPPSPPPARSTHPTRKLPSRQPIPIFPARPTTSHQPIQLSTSAPAANDIHQRVQTGRDSGKEHRPYLKSYENLQQTNAVASTSKNTLSGPYDHKVSDLHEDPKSTGLMSPPSTQDSTSSIVSHATQVYPELGVALRQNARRRRKSVKGYIEREHIHAKAVSSSIPGVV</sequence>
<accession>A0A371DUC7</accession>
<protein>
    <submittedName>
        <fullName evidence="2">Uncharacterized protein</fullName>
    </submittedName>
</protein>
<feature type="compositionally biased region" description="Low complexity" evidence="1">
    <location>
        <begin position="78"/>
        <end position="88"/>
    </location>
</feature>
<feature type="region of interest" description="Disordered" evidence="1">
    <location>
        <begin position="1"/>
        <end position="36"/>
    </location>
</feature>